<protein>
    <submittedName>
        <fullName evidence="1">Uncharacterized protein</fullName>
    </submittedName>
</protein>
<sequence length="71" mass="8063">MKKLKNRWKTIDDIRSFSGMAKETVNTYVYDRSHKKVKGFAGLRGVDVPDAYEMLVTAGLKAMGYDPSTFK</sequence>
<gene>
    <name evidence="1" type="ORF">MM171B01415_0006</name>
</gene>
<name>A0A6M3M4I8_9ZZZZ</name>
<dbReference type="AlphaFoldDB" id="A0A6M3M4I8"/>
<organism evidence="1">
    <name type="scientific">viral metagenome</name>
    <dbReference type="NCBI Taxonomy" id="1070528"/>
    <lineage>
        <taxon>unclassified sequences</taxon>
        <taxon>metagenomes</taxon>
        <taxon>organismal metagenomes</taxon>
    </lineage>
</organism>
<reference evidence="1" key="1">
    <citation type="submission" date="2020-03" db="EMBL/GenBank/DDBJ databases">
        <title>The deep terrestrial virosphere.</title>
        <authorList>
            <person name="Holmfeldt K."/>
            <person name="Nilsson E."/>
            <person name="Simone D."/>
            <person name="Lopez-Fernandez M."/>
            <person name="Wu X."/>
            <person name="de Brujin I."/>
            <person name="Lundin D."/>
            <person name="Andersson A."/>
            <person name="Bertilsson S."/>
            <person name="Dopson M."/>
        </authorList>
    </citation>
    <scope>NUCLEOTIDE SEQUENCE</scope>
    <source>
        <strain evidence="1">MM171B01415</strain>
    </source>
</reference>
<dbReference type="EMBL" id="MT143766">
    <property type="protein sequence ID" value="QJB02208.1"/>
    <property type="molecule type" value="Genomic_DNA"/>
</dbReference>
<accession>A0A6M3M4I8</accession>
<proteinExistence type="predicted"/>
<evidence type="ECO:0000313" key="1">
    <source>
        <dbReference type="EMBL" id="QJB02208.1"/>
    </source>
</evidence>